<name>A0A8S1HJ75_9PELO</name>
<evidence type="ECO:0000256" key="5">
    <source>
        <dbReference type="ARBA" id="ARBA00023136"/>
    </source>
</evidence>
<feature type="transmembrane region" description="Helical" evidence="6">
    <location>
        <begin position="127"/>
        <end position="150"/>
    </location>
</feature>
<dbReference type="PANTHER" id="PTHR22945">
    <property type="entry name" value="SERPENTINE RECEPTOR, CLASS D DELTA"/>
    <property type="match status" value="1"/>
</dbReference>
<dbReference type="GO" id="GO:0016020">
    <property type="term" value="C:membrane"/>
    <property type="evidence" value="ECO:0007669"/>
    <property type="project" value="UniProtKB-SubCell"/>
</dbReference>
<dbReference type="PANTHER" id="PTHR22945:SF40">
    <property type="entry name" value="SERPENTINE RECEPTOR, CLASS D (DELTA)-RELATED"/>
    <property type="match status" value="1"/>
</dbReference>
<evidence type="ECO:0000256" key="4">
    <source>
        <dbReference type="ARBA" id="ARBA00022989"/>
    </source>
</evidence>
<evidence type="ECO:0000313" key="7">
    <source>
        <dbReference type="EMBL" id="CAD6195062.1"/>
    </source>
</evidence>
<dbReference type="Gene3D" id="1.20.1070.10">
    <property type="entry name" value="Rhodopsin 7-helix transmembrane proteins"/>
    <property type="match status" value="1"/>
</dbReference>
<dbReference type="AlphaFoldDB" id="A0A8S1HJ75"/>
<feature type="transmembrane region" description="Helical" evidence="6">
    <location>
        <begin position="6"/>
        <end position="32"/>
    </location>
</feature>
<evidence type="ECO:0000256" key="1">
    <source>
        <dbReference type="ARBA" id="ARBA00004141"/>
    </source>
</evidence>
<comment type="caution">
    <text evidence="7">The sequence shown here is derived from an EMBL/GenBank/DDBJ whole genome shotgun (WGS) entry which is preliminary data.</text>
</comment>
<dbReference type="InterPro" id="IPR019421">
    <property type="entry name" value="7TM_GPCR_serpentine_rcpt_Srd"/>
</dbReference>
<evidence type="ECO:0000313" key="8">
    <source>
        <dbReference type="Proteomes" id="UP000835052"/>
    </source>
</evidence>
<evidence type="ECO:0000256" key="6">
    <source>
        <dbReference type="SAM" id="Phobius"/>
    </source>
</evidence>
<feature type="transmembrane region" description="Helical" evidence="6">
    <location>
        <begin position="180"/>
        <end position="200"/>
    </location>
</feature>
<comment type="subcellular location">
    <subcellularLocation>
        <location evidence="1">Membrane</location>
        <topology evidence="1">Multi-pass membrane protein</topology>
    </subcellularLocation>
</comment>
<accession>A0A8S1HJ75</accession>
<evidence type="ECO:0008006" key="9">
    <source>
        <dbReference type="Google" id="ProtNLM"/>
    </source>
</evidence>
<dbReference type="OrthoDB" id="5797606at2759"/>
<dbReference type="Proteomes" id="UP000835052">
    <property type="component" value="Unassembled WGS sequence"/>
</dbReference>
<keyword evidence="8" id="KW-1185">Reference proteome</keyword>
<organism evidence="7 8">
    <name type="scientific">Caenorhabditis auriculariae</name>
    <dbReference type="NCBI Taxonomy" id="2777116"/>
    <lineage>
        <taxon>Eukaryota</taxon>
        <taxon>Metazoa</taxon>
        <taxon>Ecdysozoa</taxon>
        <taxon>Nematoda</taxon>
        <taxon>Chromadorea</taxon>
        <taxon>Rhabditida</taxon>
        <taxon>Rhabditina</taxon>
        <taxon>Rhabditomorpha</taxon>
        <taxon>Rhabditoidea</taxon>
        <taxon>Rhabditidae</taxon>
        <taxon>Peloderinae</taxon>
        <taxon>Caenorhabditis</taxon>
    </lineage>
</organism>
<keyword evidence="5 6" id="KW-0472">Membrane</keyword>
<reference evidence="7" key="1">
    <citation type="submission" date="2020-10" db="EMBL/GenBank/DDBJ databases">
        <authorList>
            <person name="Kikuchi T."/>
        </authorList>
    </citation>
    <scope>NUCLEOTIDE SEQUENCE</scope>
    <source>
        <strain evidence="7">NKZ352</strain>
    </source>
</reference>
<sequence length="272" mass="30577">MDVTKAVFTTLHTILAFGGCFFNLLLIYVALFHSPSKIKTYSTLILNFAVTDLLTCLVDYFVQLRMIPTGWSVIYIGNGACQYFGHAVLCSTLQAPREKMEKILRQGFPQYDIQNAVITGIESVWNFTVLLIIMIGMFPVGIIYGIILILRKKIINKLNFDYVSSRSETRSMQQQFLKALTYQACIPMFNMIVVTSYAIGQLEIYNHPALEYTTAAAMVFIPVLTPLASIYFVHAYREKVMCMLGLKSPQVNPSQSSVAIVSSSSSCRDNEH</sequence>
<gene>
    <name evidence="7" type="ORF">CAUJ_LOCUS10981</name>
</gene>
<keyword evidence="3 6" id="KW-0812">Transmembrane</keyword>
<dbReference type="Pfam" id="PF10317">
    <property type="entry name" value="7TM_GPCR_Srd"/>
    <property type="match status" value="2"/>
</dbReference>
<comment type="similarity">
    <text evidence="2">Belongs to the nematode receptor-like protein srd family.</text>
</comment>
<evidence type="ECO:0000256" key="3">
    <source>
        <dbReference type="ARBA" id="ARBA00022692"/>
    </source>
</evidence>
<keyword evidence="4 6" id="KW-1133">Transmembrane helix</keyword>
<feature type="transmembrane region" description="Helical" evidence="6">
    <location>
        <begin position="212"/>
        <end position="233"/>
    </location>
</feature>
<evidence type="ECO:0000256" key="2">
    <source>
        <dbReference type="ARBA" id="ARBA00009166"/>
    </source>
</evidence>
<feature type="transmembrane region" description="Helical" evidence="6">
    <location>
        <begin position="44"/>
        <end position="62"/>
    </location>
</feature>
<dbReference type="PROSITE" id="PS51257">
    <property type="entry name" value="PROKAR_LIPOPROTEIN"/>
    <property type="match status" value="1"/>
</dbReference>
<dbReference type="SUPFAM" id="SSF81321">
    <property type="entry name" value="Family A G protein-coupled receptor-like"/>
    <property type="match status" value="1"/>
</dbReference>
<dbReference type="EMBL" id="CAJGYM010000050">
    <property type="protein sequence ID" value="CAD6195062.1"/>
    <property type="molecule type" value="Genomic_DNA"/>
</dbReference>
<dbReference type="InterPro" id="IPR050920">
    <property type="entry name" value="Nematode_rcpt-like_delta"/>
</dbReference>
<protein>
    <recommendedName>
        <fullName evidence="9">G-protein coupled receptors family 1 profile domain-containing protein</fullName>
    </recommendedName>
</protein>
<proteinExistence type="inferred from homology"/>